<reference evidence="5 6" key="1">
    <citation type="submission" date="2022-12" db="EMBL/GenBank/DDBJ databases">
        <title>Chromosome-level genome of Tegillarca granosa.</title>
        <authorList>
            <person name="Kim J."/>
        </authorList>
    </citation>
    <scope>NUCLEOTIDE SEQUENCE [LARGE SCALE GENOMIC DNA]</scope>
    <source>
        <strain evidence="5">Teg-2019</strain>
        <tissue evidence="5">Adductor muscle</tissue>
    </source>
</reference>
<evidence type="ECO:0000313" key="6">
    <source>
        <dbReference type="Proteomes" id="UP001217089"/>
    </source>
</evidence>
<evidence type="ECO:0000256" key="4">
    <source>
        <dbReference type="RuleBase" id="RU367022"/>
    </source>
</evidence>
<comment type="caution">
    <text evidence="5">The sequence shown here is derived from an EMBL/GenBank/DDBJ whole genome shotgun (WGS) entry which is preliminary data.</text>
</comment>
<keyword evidence="2" id="KW-1133">Transmembrane helix</keyword>
<accession>A0ABQ9E9L4</accession>
<keyword evidence="6" id="KW-1185">Reference proteome</keyword>
<comment type="similarity">
    <text evidence="4">Belongs to the copper transporter (Ctr) (TC 1.A.56) family. SLC31A subfamily.</text>
</comment>
<keyword evidence="3 4" id="KW-0472">Membrane</keyword>
<comment type="subcellular location">
    <subcellularLocation>
        <location evidence="4">Membrane</location>
        <topology evidence="4">Multi-pass membrane protein</topology>
    </subcellularLocation>
</comment>
<dbReference type="InterPro" id="IPR007274">
    <property type="entry name" value="Cop_transporter"/>
</dbReference>
<keyword evidence="4" id="KW-0187">Copper transport</keyword>
<name>A0ABQ9E9L4_TEGGR</name>
<evidence type="ECO:0000256" key="3">
    <source>
        <dbReference type="ARBA" id="ARBA00023136"/>
    </source>
</evidence>
<dbReference type="PANTHER" id="PTHR12483:SF115">
    <property type="entry name" value="COPPER TRANSPORT PROTEIN"/>
    <property type="match status" value="1"/>
</dbReference>
<dbReference type="PANTHER" id="PTHR12483">
    <property type="entry name" value="SOLUTE CARRIER FAMILY 31 COPPER TRANSPORTERS"/>
    <property type="match status" value="1"/>
</dbReference>
<protein>
    <recommendedName>
        <fullName evidence="4">Copper transport protein</fullName>
    </recommendedName>
</protein>
<dbReference type="Proteomes" id="UP001217089">
    <property type="component" value="Unassembled WGS sequence"/>
</dbReference>
<organism evidence="5 6">
    <name type="scientific">Tegillarca granosa</name>
    <name type="common">Malaysian cockle</name>
    <name type="synonym">Anadara granosa</name>
    <dbReference type="NCBI Taxonomy" id="220873"/>
    <lineage>
        <taxon>Eukaryota</taxon>
        <taxon>Metazoa</taxon>
        <taxon>Spiralia</taxon>
        <taxon>Lophotrochozoa</taxon>
        <taxon>Mollusca</taxon>
        <taxon>Bivalvia</taxon>
        <taxon>Autobranchia</taxon>
        <taxon>Pteriomorphia</taxon>
        <taxon>Arcoida</taxon>
        <taxon>Arcoidea</taxon>
        <taxon>Arcidae</taxon>
        <taxon>Tegillarca</taxon>
    </lineage>
</organism>
<gene>
    <name evidence="5" type="ORF">KUTeg_022091</name>
</gene>
<evidence type="ECO:0000256" key="2">
    <source>
        <dbReference type="ARBA" id="ARBA00022989"/>
    </source>
</evidence>
<keyword evidence="4" id="KW-0186">Copper</keyword>
<evidence type="ECO:0000256" key="1">
    <source>
        <dbReference type="ARBA" id="ARBA00022692"/>
    </source>
</evidence>
<evidence type="ECO:0000313" key="5">
    <source>
        <dbReference type="EMBL" id="KAJ8300572.1"/>
    </source>
</evidence>
<keyword evidence="4" id="KW-0813">Transport</keyword>
<dbReference type="Pfam" id="PF04145">
    <property type="entry name" value="Ctr"/>
    <property type="match status" value="1"/>
</dbReference>
<keyword evidence="1" id="KW-0812">Transmembrane</keyword>
<proteinExistence type="inferred from homology"/>
<keyword evidence="4" id="KW-0406">Ion transport</keyword>
<dbReference type="EMBL" id="JARBDR010000919">
    <property type="protein sequence ID" value="KAJ8300572.1"/>
    <property type="molecule type" value="Genomic_DNA"/>
</dbReference>
<sequence>MSMHMNHSGMMTDMNMTMHESTRMNMHHGHTTTTTMPMHNGHGMNNMGGMDHNMNMNMNGSDSCGMGMMMMYFHTGYCEYILFEAIRTTKVAEMIGACIVIFVLAALYEGLKVLREELLRKSLLQSKYTTKSLTIPANSKENIICQHDKLFTFHTDSTTHISSHYKLRPNVGFYDIQRLAVYSDHTWSRSWLLPVWMETSCHHRYKRTLSLTIVTRT</sequence>